<dbReference type="EMBL" id="JBHSRI010000023">
    <property type="protein sequence ID" value="MFC6040446.1"/>
    <property type="molecule type" value="Genomic_DNA"/>
</dbReference>
<gene>
    <name evidence="2" type="ORF">ACFPYN_13545</name>
</gene>
<keyword evidence="1" id="KW-0812">Transmembrane</keyword>
<feature type="transmembrane region" description="Helical" evidence="1">
    <location>
        <begin position="9"/>
        <end position="33"/>
    </location>
</feature>
<dbReference type="RefSeq" id="WP_377734919.1">
    <property type="nucleotide sequence ID" value="NZ_JBHSRI010000023.1"/>
</dbReference>
<evidence type="ECO:0000313" key="2">
    <source>
        <dbReference type="EMBL" id="MFC6040446.1"/>
    </source>
</evidence>
<name>A0ABW1LAX7_9BACL</name>
<comment type="caution">
    <text evidence="2">The sequence shown here is derived from an EMBL/GenBank/DDBJ whole genome shotgun (WGS) entry which is preliminary data.</text>
</comment>
<keyword evidence="3" id="KW-1185">Reference proteome</keyword>
<dbReference type="Proteomes" id="UP001596170">
    <property type="component" value="Unassembled WGS sequence"/>
</dbReference>
<keyword evidence="1" id="KW-0472">Membrane</keyword>
<reference evidence="3" key="1">
    <citation type="journal article" date="2019" name="Int. J. Syst. Evol. Microbiol.">
        <title>The Global Catalogue of Microorganisms (GCM) 10K type strain sequencing project: providing services to taxonomists for standard genome sequencing and annotation.</title>
        <authorList>
            <consortium name="The Broad Institute Genomics Platform"/>
            <consortium name="The Broad Institute Genome Sequencing Center for Infectious Disease"/>
            <person name="Wu L."/>
            <person name="Ma J."/>
        </authorList>
    </citation>
    <scope>NUCLEOTIDE SEQUENCE [LARGE SCALE GENOMIC DNA]</scope>
    <source>
        <strain evidence="3">CCUG 54527</strain>
    </source>
</reference>
<organism evidence="2 3">
    <name type="scientific">Paenisporosarcina macmurdoensis</name>
    <dbReference type="NCBI Taxonomy" id="212659"/>
    <lineage>
        <taxon>Bacteria</taxon>
        <taxon>Bacillati</taxon>
        <taxon>Bacillota</taxon>
        <taxon>Bacilli</taxon>
        <taxon>Bacillales</taxon>
        <taxon>Caryophanaceae</taxon>
        <taxon>Paenisporosarcina</taxon>
    </lineage>
</organism>
<evidence type="ECO:0000256" key="1">
    <source>
        <dbReference type="SAM" id="Phobius"/>
    </source>
</evidence>
<protein>
    <submittedName>
        <fullName evidence="2">Uncharacterized protein</fullName>
    </submittedName>
</protein>
<evidence type="ECO:0000313" key="3">
    <source>
        <dbReference type="Proteomes" id="UP001596170"/>
    </source>
</evidence>
<proteinExistence type="predicted"/>
<sequence length="202" mass="22577">MIRKRKKMLLITASTVGGILLVCWLTGLMGLWIDGMRYVVGNTDKYSYEEGHMVDGEYSVDIDLSDLQSNIGKEVYNDGTHNIYVSWVHVDSVNSGGYNIGFRSSGHYSLTGASLISGNHHTFINESSFSSEVTAKMTSNYNGEIYDNSLYSSSGINFKDGDEFGFYLFPNSPYDTNEISLDEKGVVEVTVTNLYKNMWSKK</sequence>
<keyword evidence="1" id="KW-1133">Transmembrane helix</keyword>
<accession>A0ABW1LAX7</accession>